<protein>
    <submittedName>
        <fullName evidence="1">Uncharacterized protein</fullName>
    </submittedName>
</protein>
<evidence type="ECO:0000313" key="1">
    <source>
        <dbReference type="EMBL" id="PWA73957.1"/>
    </source>
</evidence>
<sequence length="74" mass="8229">MVSDSVNLAVSRTIEVLEQPDQLSPRSLQANFNNQLHEVVFSIKNTQSNMFRLNGNSPFQAIHGSYSPATEGHE</sequence>
<gene>
    <name evidence="1" type="ORF">CTI12_AA253860</name>
</gene>
<dbReference type="AlphaFoldDB" id="A0A2U1NKB7"/>
<dbReference type="OrthoDB" id="1891930at2759"/>
<proteinExistence type="predicted"/>
<dbReference type="Proteomes" id="UP000245207">
    <property type="component" value="Unassembled WGS sequence"/>
</dbReference>
<organism evidence="1 2">
    <name type="scientific">Artemisia annua</name>
    <name type="common">Sweet wormwood</name>
    <dbReference type="NCBI Taxonomy" id="35608"/>
    <lineage>
        <taxon>Eukaryota</taxon>
        <taxon>Viridiplantae</taxon>
        <taxon>Streptophyta</taxon>
        <taxon>Embryophyta</taxon>
        <taxon>Tracheophyta</taxon>
        <taxon>Spermatophyta</taxon>
        <taxon>Magnoliopsida</taxon>
        <taxon>eudicotyledons</taxon>
        <taxon>Gunneridae</taxon>
        <taxon>Pentapetalae</taxon>
        <taxon>asterids</taxon>
        <taxon>campanulids</taxon>
        <taxon>Asterales</taxon>
        <taxon>Asteraceae</taxon>
        <taxon>Asteroideae</taxon>
        <taxon>Anthemideae</taxon>
        <taxon>Artemisiinae</taxon>
        <taxon>Artemisia</taxon>
    </lineage>
</organism>
<evidence type="ECO:0000313" key="2">
    <source>
        <dbReference type="Proteomes" id="UP000245207"/>
    </source>
</evidence>
<keyword evidence="2" id="KW-1185">Reference proteome</keyword>
<dbReference type="EMBL" id="PKPP01002646">
    <property type="protein sequence ID" value="PWA73957.1"/>
    <property type="molecule type" value="Genomic_DNA"/>
</dbReference>
<name>A0A2U1NKB7_ARTAN</name>
<accession>A0A2U1NKB7</accession>
<reference evidence="1 2" key="1">
    <citation type="journal article" date="2018" name="Mol. Plant">
        <title>The genome of Artemisia annua provides insight into the evolution of Asteraceae family and artemisinin biosynthesis.</title>
        <authorList>
            <person name="Shen Q."/>
            <person name="Zhang L."/>
            <person name="Liao Z."/>
            <person name="Wang S."/>
            <person name="Yan T."/>
            <person name="Shi P."/>
            <person name="Liu M."/>
            <person name="Fu X."/>
            <person name="Pan Q."/>
            <person name="Wang Y."/>
            <person name="Lv Z."/>
            <person name="Lu X."/>
            <person name="Zhang F."/>
            <person name="Jiang W."/>
            <person name="Ma Y."/>
            <person name="Chen M."/>
            <person name="Hao X."/>
            <person name="Li L."/>
            <person name="Tang Y."/>
            <person name="Lv G."/>
            <person name="Zhou Y."/>
            <person name="Sun X."/>
            <person name="Brodelius P.E."/>
            <person name="Rose J.K.C."/>
            <person name="Tang K."/>
        </authorList>
    </citation>
    <scope>NUCLEOTIDE SEQUENCE [LARGE SCALE GENOMIC DNA]</scope>
    <source>
        <strain evidence="2">cv. Huhao1</strain>
        <tissue evidence="1">Leaf</tissue>
    </source>
</reference>
<comment type="caution">
    <text evidence="1">The sequence shown here is derived from an EMBL/GenBank/DDBJ whole genome shotgun (WGS) entry which is preliminary data.</text>
</comment>